<evidence type="ECO:0000256" key="2">
    <source>
        <dbReference type="ARBA" id="ARBA00022692"/>
    </source>
</evidence>
<keyword evidence="6" id="KW-1185">Reference proteome</keyword>
<dbReference type="SUPFAM" id="SSF103473">
    <property type="entry name" value="MFS general substrate transporter"/>
    <property type="match status" value="1"/>
</dbReference>
<dbReference type="Gene3D" id="1.20.1250.20">
    <property type="entry name" value="MFS general substrate transporter like domains"/>
    <property type="match status" value="1"/>
</dbReference>
<dbReference type="InterPro" id="IPR036259">
    <property type="entry name" value="MFS_trans_sf"/>
</dbReference>
<evidence type="ECO:0000256" key="5">
    <source>
        <dbReference type="SAM" id="Phobius"/>
    </source>
</evidence>
<dbReference type="Pfam" id="PF07690">
    <property type="entry name" value="MFS_1"/>
    <property type="match status" value="1"/>
</dbReference>
<sequence>MRAATFLMIYRVLVNVPAMFLGLFCGAWSDHTGRKLPMMIPSLGSIFAVVLYMLGLLLREHTLVIIMAGALVQGLLGKSSVITMAVNSYITDTTTNEERTRKLGKLLAMNFFGLFVGSLLAGAFQDVANLETTLVAVAVFHAASVFTVVLCIEESIHDKMPSEEGYVSEDKRHGLFSIQGLKESIRVILRPREGGKRTLVLTAFLAMFLNQTCKVGEQDVTVLFIQVGLRCHWHCSVQAKWVEIRENSTKRLEFKNVQMKIRTRAGSQ</sequence>
<evidence type="ECO:0000256" key="4">
    <source>
        <dbReference type="ARBA" id="ARBA00023136"/>
    </source>
</evidence>
<evidence type="ECO:0000313" key="7">
    <source>
        <dbReference type="RefSeq" id="XP_012940852.2"/>
    </source>
</evidence>
<dbReference type="RefSeq" id="XP_012940852.2">
    <property type="nucleotide sequence ID" value="XM_013085398.2"/>
</dbReference>
<evidence type="ECO:0000256" key="1">
    <source>
        <dbReference type="ARBA" id="ARBA00004141"/>
    </source>
</evidence>
<dbReference type="InterPro" id="IPR011701">
    <property type="entry name" value="MFS"/>
</dbReference>
<name>A0ABM1A4T7_APLCA</name>
<dbReference type="GeneID" id="101845257"/>
<feature type="transmembrane region" description="Helical" evidence="5">
    <location>
        <begin position="106"/>
        <end position="124"/>
    </location>
</feature>
<accession>A0ABM1A4T7</accession>
<keyword evidence="3 5" id="KW-1133">Transmembrane helix</keyword>
<proteinExistence type="predicted"/>
<reference evidence="7" key="1">
    <citation type="submission" date="2025-08" db="UniProtKB">
        <authorList>
            <consortium name="RefSeq"/>
        </authorList>
    </citation>
    <scope>IDENTIFICATION</scope>
</reference>
<protein>
    <submittedName>
        <fullName evidence="7">Proton-coupled folate transporter</fullName>
    </submittedName>
</protein>
<comment type="subcellular location">
    <subcellularLocation>
        <location evidence="1">Membrane</location>
        <topology evidence="1">Multi-pass membrane protein</topology>
    </subcellularLocation>
</comment>
<keyword evidence="4 5" id="KW-0472">Membrane</keyword>
<feature type="transmembrane region" description="Helical" evidence="5">
    <location>
        <begin position="40"/>
        <end position="58"/>
    </location>
</feature>
<evidence type="ECO:0000256" key="3">
    <source>
        <dbReference type="ARBA" id="ARBA00022989"/>
    </source>
</evidence>
<keyword evidence="2 5" id="KW-0812">Transmembrane</keyword>
<organism evidence="6 7">
    <name type="scientific">Aplysia californica</name>
    <name type="common">California sea hare</name>
    <dbReference type="NCBI Taxonomy" id="6500"/>
    <lineage>
        <taxon>Eukaryota</taxon>
        <taxon>Metazoa</taxon>
        <taxon>Spiralia</taxon>
        <taxon>Lophotrochozoa</taxon>
        <taxon>Mollusca</taxon>
        <taxon>Gastropoda</taxon>
        <taxon>Heterobranchia</taxon>
        <taxon>Euthyneura</taxon>
        <taxon>Tectipleura</taxon>
        <taxon>Aplysiida</taxon>
        <taxon>Aplysioidea</taxon>
        <taxon>Aplysiidae</taxon>
        <taxon>Aplysia</taxon>
    </lineage>
</organism>
<dbReference type="Proteomes" id="UP000694888">
    <property type="component" value="Unplaced"/>
</dbReference>
<feature type="transmembrane region" description="Helical" evidence="5">
    <location>
        <begin position="130"/>
        <end position="152"/>
    </location>
</feature>
<dbReference type="PANTHER" id="PTHR23507:SF1">
    <property type="entry name" value="FI18259P1-RELATED"/>
    <property type="match status" value="1"/>
</dbReference>
<feature type="transmembrane region" description="Helical" evidence="5">
    <location>
        <begin position="6"/>
        <end position="28"/>
    </location>
</feature>
<evidence type="ECO:0000313" key="6">
    <source>
        <dbReference type="Proteomes" id="UP000694888"/>
    </source>
</evidence>
<dbReference type="PANTHER" id="PTHR23507">
    <property type="entry name" value="ZGC:174356"/>
    <property type="match status" value="1"/>
</dbReference>
<gene>
    <name evidence="7" type="primary">LOC101845257</name>
</gene>